<organism evidence="2 3">
    <name type="scientific">Planomonospora venezuelensis</name>
    <dbReference type="NCBI Taxonomy" id="1999"/>
    <lineage>
        <taxon>Bacteria</taxon>
        <taxon>Bacillati</taxon>
        <taxon>Actinomycetota</taxon>
        <taxon>Actinomycetes</taxon>
        <taxon>Streptosporangiales</taxon>
        <taxon>Streptosporangiaceae</taxon>
        <taxon>Planomonospora</taxon>
    </lineage>
</organism>
<protein>
    <submittedName>
        <fullName evidence="2">Uncharacterized protein</fullName>
    </submittedName>
</protein>
<feature type="chain" id="PRO_5038844153" evidence="1">
    <location>
        <begin position="24"/>
        <end position="63"/>
    </location>
</feature>
<feature type="signal peptide" evidence="1">
    <location>
        <begin position="1"/>
        <end position="23"/>
    </location>
</feature>
<keyword evidence="1" id="KW-0732">Signal</keyword>
<comment type="caution">
    <text evidence="2">The sequence shown here is derived from an EMBL/GenBank/DDBJ whole genome shotgun (WGS) entry which is preliminary data.</text>
</comment>
<evidence type="ECO:0000313" key="3">
    <source>
        <dbReference type="Proteomes" id="UP000562352"/>
    </source>
</evidence>
<name>A0A841D417_PLAVE</name>
<proteinExistence type="predicted"/>
<evidence type="ECO:0000256" key="1">
    <source>
        <dbReference type="SAM" id="SignalP"/>
    </source>
</evidence>
<evidence type="ECO:0000313" key="2">
    <source>
        <dbReference type="EMBL" id="MBB5965402.1"/>
    </source>
</evidence>
<dbReference type="RefSeq" id="WP_184944766.1">
    <property type="nucleotide sequence ID" value="NZ_BAAAWZ010000001.1"/>
</dbReference>
<dbReference type="Proteomes" id="UP000562352">
    <property type="component" value="Unassembled WGS sequence"/>
</dbReference>
<sequence length="63" mass="6561">MHKTKIRRSAALAALLAALTVSALGLADNGSGEFETQVKVSAEGVRLGALGGEYDVDDVRYPT</sequence>
<keyword evidence="3" id="KW-1185">Reference proteome</keyword>
<accession>A0A841D417</accession>
<dbReference type="EMBL" id="JACHJJ010000016">
    <property type="protein sequence ID" value="MBB5965402.1"/>
    <property type="molecule type" value="Genomic_DNA"/>
</dbReference>
<reference evidence="2 3" key="1">
    <citation type="submission" date="2020-08" db="EMBL/GenBank/DDBJ databases">
        <title>Genomic Encyclopedia of Type Strains, Phase III (KMG-III): the genomes of soil and plant-associated and newly described type strains.</title>
        <authorList>
            <person name="Whitman W."/>
        </authorList>
    </citation>
    <scope>NUCLEOTIDE SEQUENCE [LARGE SCALE GENOMIC DNA]</scope>
    <source>
        <strain evidence="2 3">CECT 3303</strain>
    </source>
</reference>
<gene>
    <name evidence="2" type="ORF">FHS22_004690</name>
</gene>
<dbReference type="AlphaFoldDB" id="A0A841D417"/>